<feature type="compositionally biased region" description="Polar residues" evidence="1">
    <location>
        <begin position="11"/>
        <end position="23"/>
    </location>
</feature>
<dbReference type="GeneID" id="108010933"/>
<feature type="transmembrane region" description="Helical" evidence="2">
    <location>
        <begin position="182"/>
        <end position="206"/>
    </location>
</feature>
<dbReference type="AlphaFoldDB" id="A0AB39ZAN9"/>
<dbReference type="RefSeq" id="XP_016931430.4">
    <property type="nucleotide sequence ID" value="XM_017075941.4"/>
</dbReference>
<keyword evidence="2" id="KW-1133">Transmembrane helix</keyword>
<feature type="compositionally biased region" description="Pro residues" evidence="1">
    <location>
        <begin position="1"/>
        <end position="10"/>
    </location>
</feature>
<reference evidence="4" key="1">
    <citation type="submission" date="2025-08" db="UniProtKB">
        <authorList>
            <consortium name="RefSeq"/>
        </authorList>
    </citation>
    <scope>IDENTIFICATION</scope>
</reference>
<feature type="transmembrane region" description="Helical" evidence="2">
    <location>
        <begin position="130"/>
        <end position="149"/>
    </location>
</feature>
<feature type="compositionally biased region" description="Pro residues" evidence="1">
    <location>
        <begin position="24"/>
        <end position="59"/>
    </location>
</feature>
<feature type="transmembrane region" description="Helical" evidence="2">
    <location>
        <begin position="241"/>
        <end position="265"/>
    </location>
</feature>
<feature type="transmembrane region" description="Helical" evidence="2">
    <location>
        <begin position="277"/>
        <end position="299"/>
    </location>
</feature>
<keyword evidence="3" id="KW-1185">Reference proteome</keyword>
<feature type="transmembrane region" description="Helical" evidence="2">
    <location>
        <begin position="91"/>
        <end position="110"/>
    </location>
</feature>
<dbReference type="SUPFAM" id="SSF103473">
    <property type="entry name" value="MFS general substrate transporter"/>
    <property type="match status" value="1"/>
</dbReference>
<protein>
    <submittedName>
        <fullName evidence="4">Uncharacterized protein</fullName>
    </submittedName>
</protein>
<proteinExistence type="predicted"/>
<evidence type="ECO:0000313" key="4">
    <source>
        <dbReference type="RefSeq" id="XP_016931430.4"/>
    </source>
</evidence>
<dbReference type="Proteomes" id="UP001652628">
    <property type="component" value="Chromosome 3"/>
</dbReference>
<dbReference type="InterPro" id="IPR036259">
    <property type="entry name" value="MFS_trans_sf"/>
</dbReference>
<evidence type="ECO:0000256" key="2">
    <source>
        <dbReference type="SAM" id="Phobius"/>
    </source>
</evidence>
<feature type="region of interest" description="Disordered" evidence="1">
    <location>
        <begin position="1"/>
        <end position="73"/>
    </location>
</feature>
<organism evidence="3 4">
    <name type="scientific">Drosophila suzukii</name>
    <name type="common">Spotted-wing drosophila fruit fly</name>
    <dbReference type="NCBI Taxonomy" id="28584"/>
    <lineage>
        <taxon>Eukaryota</taxon>
        <taxon>Metazoa</taxon>
        <taxon>Ecdysozoa</taxon>
        <taxon>Arthropoda</taxon>
        <taxon>Hexapoda</taxon>
        <taxon>Insecta</taxon>
        <taxon>Pterygota</taxon>
        <taxon>Neoptera</taxon>
        <taxon>Endopterygota</taxon>
        <taxon>Diptera</taxon>
        <taxon>Brachycera</taxon>
        <taxon>Muscomorpha</taxon>
        <taxon>Ephydroidea</taxon>
        <taxon>Drosophilidae</taxon>
        <taxon>Drosophila</taxon>
        <taxon>Sophophora</taxon>
    </lineage>
</organism>
<feature type="transmembrane region" description="Helical" evidence="2">
    <location>
        <begin position="213"/>
        <end position="235"/>
    </location>
</feature>
<keyword evidence="2" id="KW-0472">Membrane</keyword>
<evidence type="ECO:0000313" key="3">
    <source>
        <dbReference type="Proteomes" id="UP001652628"/>
    </source>
</evidence>
<gene>
    <name evidence="4" type="primary">LOC108010933</name>
</gene>
<sequence>MSNRNPPPRPSTGQRKPSGQRTTLPPPPPKPPPPAPAPPPKTAPVPPPPPKQAPPPSKPTQPQSETSVLSQAVSLASRSQRSNMSLKKNHLIWVYVLHAALTTFAVIQLVTLRVMKQNFGLLLSPTVPSFVWLLLAVGCVLILAFVYLANHCPCNCLLAIVIVEMVVIFVNCEQWPRVSLPWMGGILVIVLVLNILLYMMGIYLPLKLLPGHVFMIIVTLCCLVITVSIYVIVYLNGNRYILRYASMVSLLYAATLILFTVTVVHQRRYEYVDRQDNVLQASILAMLFVYMIDVLSTIVRFSQHLVEKI</sequence>
<accession>A0AB39ZAN9</accession>
<name>A0AB39ZAN9_DROSZ</name>
<evidence type="ECO:0000256" key="1">
    <source>
        <dbReference type="SAM" id="MobiDB-lite"/>
    </source>
</evidence>
<keyword evidence="2" id="KW-0812">Transmembrane</keyword>
<feature type="compositionally biased region" description="Polar residues" evidence="1">
    <location>
        <begin position="63"/>
        <end position="73"/>
    </location>
</feature>